<dbReference type="RefSeq" id="WP_070012993.1">
    <property type="nucleotide sequence ID" value="NZ_LJGS01000044.1"/>
</dbReference>
<proteinExistence type="predicted"/>
<dbReference type="Proteomes" id="UP000176087">
    <property type="component" value="Unassembled WGS sequence"/>
</dbReference>
<accession>A0A1E7JNS4</accession>
<dbReference type="EMBL" id="LJGT01000038">
    <property type="protein sequence ID" value="OEU89932.1"/>
    <property type="molecule type" value="Genomic_DNA"/>
</dbReference>
<dbReference type="AlphaFoldDB" id="A0A1E7JNS4"/>
<name>A0A1E7JNS4_9ACTN</name>
<evidence type="ECO:0000313" key="3">
    <source>
        <dbReference type="Proteomes" id="UP000176087"/>
    </source>
</evidence>
<keyword evidence="1" id="KW-0472">Membrane</keyword>
<feature type="transmembrane region" description="Helical" evidence="1">
    <location>
        <begin position="37"/>
        <end position="63"/>
    </location>
</feature>
<evidence type="ECO:0000256" key="1">
    <source>
        <dbReference type="SAM" id="Phobius"/>
    </source>
</evidence>
<gene>
    <name evidence="2" type="ORF">AN215_09795</name>
</gene>
<evidence type="ECO:0000313" key="2">
    <source>
        <dbReference type="EMBL" id="OEU89932.1"/>
    </source>
</evidence>
<comment type="caution">
    <text evidence="2">The sequence shown here is derived from an EMBL/GenBank/DDBJ whole genome shotgun (WGS) entry which is preliminary data.</text>
</comment>
<protein>
    <submittedName>
        <fullName evidence="2">Uncharacterized protein</fullName>
    </submittedName>
</protein>
<keyword evidence="1" id="KW-0812">Transmembrane</keyword>
<keyword evidence="1" id="KW-1133">Transmembrane helix</keyword>
<sequence length="99" mass="11293">MTEASPLADELPFVDRAKAWIRDWPRRPRRPLTAQDFLPHTGSLFLPTYLSFFLLYGGSWVLFGPNQTFRLGGFLALLGGAGLTTLIVLYIRRPSTRRR</sequence>
<feature type="transmembrane region" description="Helical" evidence="1">
    <location>
        <begin position="69"/>
        <end position="91"/>
    </location>
</feature>
<reference evidence="2 3" key="1">
    <citation type="journal article" date="2016" name="Front. Microbiol.">
        <title>Comparative Genomics Analysis of Streptomyces Species Reveals Their Adaptation to the Marine Environment and Their Diversity at the Genomic Level.</title>
        <authorList>
            <person name="Tian X."/>
            <person name="Zhang Z."/>
            <person name="Yang T."/>
            <person name="Chen M."/>
            <person name="Li J."/>
            <person name="Chen F."/>
            <person name="Yang J."/>
            <person name="Li W."/>
            <person name="Zhang B."/>
            <person name="Zhang Z."/>
            <person name="Wu J."/>
            <person name="Zhang C."/>
            <person name="Long L."/>
            <person name="Xiao J."/>
        </authorList>
    </citation>
    <scope>NUCLEOTIDE SEQUENCE [LARGE SCALE GENOMIC DNA]</scope>
    <source>
        <strain evidence="2 3">SCSIO 10390</strain>
    </source>
</reference>
<keyword evidence="3" id="KW-1185">Reference proteome</keyword>
<organism evidence="2 3">
    <name type="scientific">Streptomyces abyssalis</name>
    <dbReference type="NCBI Taxonomy" id="933944"/>
    <lineage>
        <taxon>Bacteria</taxon>
        <taxon>Bacillati</taxon>
        <taxon>Actinomycetota</taxon>
        <taxon>Actinomycetes</taxon>
        <taxon>Kitasatosporales</taxon>
        <taxon>Streptomycetaceae</taxon>
        <taxon>Streptomyces</taxon>
    </lineage>
</organism>
<dbReference type="PATRIC" id="fig|933944.5.peg.358"/>
<dbReference type="STRING" id="933944.AN215_09795"/>